<dbReference type="PROSITE" id="PS51257">
    <property type="entry name" value="PROKAR_LIPOPROTEIN"/>
    <property type="match status" value="1"/>
</dbReference>
<name>A0A9X1X456_9SPHI</name>
<keyword evidence="4 5" id="KW-0413">Isomerase</keyword>
<evidence type="ECO:0000256" key="3">
    <source>
        <dbReference type="ARBA" id="ARBA00023110"/>
    </source>
</evidence>
<gene>
    <name evidence="8" type="ORF">MUY27_12985</name>
</gene>
<dbReference type="Proteomes" id="UP001139450">
    <property type="component" value="Unassembled WGS sequence"/>
</dbReference>
<evidence type="ECO:0000259" key="7">
    <source>
        <dbReference type="PROSITE" id="PS50059"/>
    </source>
</evidence>
<keyword evidence="3 5" id="KW-0697">Rotamase</keyword>
<dbReference type="PANTHER" id="PTHR43811">
    <property type="entry name" value="FKBP-TYPE PEPTIDYL-PROLYL CIS-TRANS ISOMERASE FKPA"/>
    <property type="match status" value="1"/>
</dbReference>
<comment type="similarity">
    <text evidence="2 6">Belongs to the FKBP-type PPIase family.</text>
</comment>
<dbReference type="InterPro" id="IPR046357">
    <property type="entry name" value="PPIase_dom_sf"/>
</dbReference>
<dbReference type="RefSeq" id="WP_245130464.1">
    <property type="nucleotide sequence ID" value="NZ_JALJEJ010000005.1"/>
</dbReference>
<dbReference type="AlphaFoldDB" id="A0A9X1X456"/>
<evidence type="ECO:0000256" key="5">
    <source>
        <dbReference type="PROSITE-ProRule" id="PRU00277"/>
    </source>
</evidence>
<proteinExistence type="inferred from homology"/>
<dbReference type="GO" id="GO:0003755">
    <property type="term" value="F:peptidyl-prolyl cis-trans isomerase activity"/>
    <property type="evidence" value="ECO:0007669"/>
    <property type="project" value="UniProtKB-UniRule"/>
</dbReference>
<comment type="catalytic activity">
    <reaction evidence="1 5 6">
        <text>[protein]-peptidylproline (omega=180) = [protein]-peptidylproline (omega=0)</text>
        <dbReference type="Rhea" id="RHEA:16237"/>
        <dbReference type="Rhea" id="RHEA-COMP:10747"/>
        <dbReference type="Rhea" id="RHEA-COMP:10748"/>
        <dbReference type="ChEBI" id="CHEBI:83833"/>
        <dbReference type="ChEBI" id="CHEBI:83834"/>
        <dbReference type="EC" id="5.2.1.8"/>
    </reaction>
</comment>
<accession>A0A9X1X456</accession>
<evidence type="ECO:0000256" key="6">
    <source>
        <dbReference type="RuleBase" id="RU003915"/>
    </source>
</evidence>
<protein>
    <recommendedName>
        <fullName evidence="6">Peptidyl-prolyl cis-trans isomerase</fullName>
        <ecNumber evidence="6">5.2.1.8</ecNumber>
    </recommendedName>
</protein>
<sequence>MKKYLLLVMVTLAGLTGCKKSDTSSNFDATAQAAADDAKIKAYIQTNNINATRDDSGVYYQVISPGSGAYPTASSSVSVNYTGKLLDGTVFDSNSLNNYALSGLIKGWQYGIPHINVGGRILLIIPSGLGYGNTAQGKIPANSVLVFTIDLLGFK</sequence>
<evidence type="ECO:0000256" key="2">
    <source>
        <dbReference type="ARBA" id="ARBA00006577"/>
    </source>
</evidence>
<evidence type="ECO:0000313" key="8">
    <source>
        <dbReference type="EMBL" id="MCJ8210626.1"/>
    </source>
</evidence>
<dbReference type="PROSITE" id="PS50059">
    <property type="entry name" value="FKBP_PPIASE"/>
    <property type="match status" value="1"/>
</dbReference>
<dbReference type="EC" id="5.2.1.8" evidence="6"/>
<keyword evidence="9" id="KW-1185">Reference proteome</keyword>
<dbReference type="SUPFAM" id="SSF54534">
    <property type="entry name" value="FKBP-like"/>
    <property type="match status" value="1"/>
</dbReference>
<reference evidence="8" key="1">
    <citation type="submission" date="2022-04" db="EMBL/GenBank/DDBJ databases">
        <title>Mucilaginibacter sp. RS28 isolated from freshwater.</title>
        <authorList>
            <person name="Ko S.-R."/>
        </authorList>
    </citation>
    <scope>NUCLEOTIDE SEQUENCE</scope>
    <source>
        <strain evidence="8">RS28</strain>
    </source>
</reference>
<evidence type="ECO:0000256" key="4">
    <source>
        <dbReference type="ARBA" id="ARBA00023235"/>
    </source>
</evidence>
<comment type="caution">
    <text evidence="8">The sequence shown here is derived from an EMBL/GenBank/DDBJ whole genome shotgun (WGS) entry which is preliminary data.</text>
</comment>
<evidence type="ECO:0000313" key="9">
    <source>
        <dbReference type="Proteomes" id="UP001139450"/>
    </source>
</evidence>
<dbReference type="Pfam" id="PF00254">
    <property type="entry name" value="FKBP_C"/>
    <property type="match status" value="1"/>
</dbReference>
<organism evidence="8 9">
    <name type="scientific">Mucilaginibacter straminoryzae</name>
    <dbReference type="NCBI Taxonomy" id="2932774"/>
    <lineage>
        <taxon>Bacteria</taxon>
        <taxon>Pseudomonadati</taxon>
        <taxon>Bacteroidota</taxon>
        <taxon>Sphingobacteriia</taxon>
        <taxon>Sphingobacteriales</taxon>
        <taxon>Sphingobacteriaceae</taxon>
        <taxon>Mucilaginibacter</taxon>
    </lineage>
</organism>
<evidence type="ECO:0000256" key="1">
    <source>
        <dbReference type="ARBA" id="ARBA00000971"/>
    </source>
</evidence>
<dbReference type="Gene3D" id="3.10.50.40">
    <property type="match status" value="1"/>
</dbReference>
<dbReference type="PANTHER" id="PTHR43811:SF19">
    <property type="entry name" value="39 KDA FK506-BINDING NUCLEAR PROTEIN"/>
    <property type="match status" value="1"/>
</dbReference>
<dbReference type="InterPro" id="IPR001179">
    <property type="entry name" value="PPIase_FKBP_dom"/>
</dbReference>
<feature type="domain" description="PPIase FKBP-type" evidence="7">
    <location>
        <begin position="74"/>
        <end position="155"/>
    </location>
</feature>
<dbReference type="EMBL" id="JALJEJ010000005">
    <property type="protein sequence ID" value="MCJ8210626.1"/>
    <property type="molecule type" value="Genomic_DNA"/>
</dbReference>